<dbReference type="Proteomes" id="UP001234297">
    <property type="component" value="Chromosome 12"/>
</dbReference>
<keyword evidence="2" id="KW-1185">Reference proteome</keyword>
<evidence type="ECO:0000313" key="1">
    <source>
        <dbReference type="EMBL" id="KAJ8615049.1"/>
    </source>
</evidence>
<proteinExistence type="predicted"/>
<gene>
    <name evidence="1" type="ORF">MRB53_034421</name>
</gene>
<comment type="caution">
    <text evidence="1">The sequence shown here is derived from an EMBL/GenBank/DDBJ whole genome shotgun (WGS) entry which is preliminary data.</text>
</comment>
<reference evidence="1 2" key="1">
    <citation type="journal article" date="2022" name="Hortic Res">
        <title>A haplotype resolved chromosomal level avocado genome allows analysis of novel avocado genes.</title>
        <authorList>
            <person name="Nath O."/>
            <person name="Fletcher S.J."/>
            <person name="Hayward A."/>
            <person name="Shaw L.M."/>
            <person name="Masouleh A.K."/>
            <person name="Furtado A."/>
            <person name="Henry R.J."/>
            <person name="Mitter N."/>
        </authorList>
    </citation>
    <scope>NUCLEOTIDE SEQUENCE [LARGE SCALE GENOMIC DNA]</scope>
    <source>
        <strain evidence="2">cv. Hass</strain>
    </source>
</reference>
<dbReference type="EMBL" id="CM056820">
    <property type="protein sequence ID" value="KAJ8615049.1"/>
    <property type="molecule type" value="Genomic_DNA"/>
</dbReference>
<organism evidence="1 2">
    <name type="scientific">Persea americana</name>
    <name type="common">Avocado</name>
    <dbReference type="NCBI Taxonomy" id="3435"/>
    <lineage>
        <taxon>Eukaryota</taxon>
        <taxon>Viridiplantae</taxon>
        <taxon>Streptophyta</taxon>
        <taxon>Embryophyta</taxon>
        <taxon>Tracheophyta</taxon>
        <taxon>Spermatophyta</taxon>
        <taxon>Magnoliopsida</taxon>
        <taxon>Magnoliidae</taxon>
        <taxon>Laurales</taxon>
        <taxon>Lauraceae</taxon>
        <taxon>Persea</taxon>
    </lineage>
</organism>
<protein>
    <submittedName>
        <fullName evidence="1">Uncharacterized protein</fullName>
    </submittedName>
</protein>
<evidence type="ECO:0000313" key="2">
    <source>
        <dbReference type="Proteomes" id="UP001234297"/>
    </source>
</evidence>
<sequence>MVACFREVQLVATEQEGERSTVAAESGDRRWLAAGRGLATSREERLSLRGGNIKWSLGRGKMQVMAESLQGDDGREQCRERVGRLSAGR</sequence>
<accession>A0ACC2K1U5</accession>
<name>A0ACC2K1U5_PERAE</name>